<dbReference type="InterPro" id="IPR006076">
    <property type="entry name" value="FAD-dep_OxRdtase"/>
</dbReference>
<dbReference type="AlphaFoldDB" id="A0AAE0GSH7"/>
<accession>A0AAE0GSH7</accession>
<dbReference type="Gene3D" id="3.30.9.10">
    <property type="entry name" value="D-Amino Acid Oxidase, subunit A, domain 2"/>
    <property type="match status" value="1"/>
</dbReference>
<dbReference type="GO" id="GO:0005737">
    <property type="term" value="C:cytoplasm"/>
    <property type="evidence" value="ECO:0007669"/>
    <property type="project" value="TreeGrafter"/>
</dbReference>
<evidence type="ECO:0000256" key="1">
    <source>
        <dbReference type="ARBA" id="ARBA00023002"/>
    </source>
</evidence>
<dbReference type="PANTHER" id="PTHR13847">
    <property type="entry name" value="SARCOSINE DEHYDROGENASE-RELATED"/>
    <property type="match status" value="1"/>
</dbReference>
<name>A0AAE0GSH7_9CHLO</name>
<dbReference type="SUPFAM" id="SSF51905">
    <property type="entry name" value="FAD/NAD(P)-binding domain"/>
    <property type="match status" value="1"/>
</dbReference>
<reference evidence="3 4" key="1">
    <citation type="journal article" date="2015" name="Genome Biol. Evol.">
        <title>Comparative Genomics of a Bacterivorous Green Alga Reveals Evolutionary Causalities and Consequences of Phago-Mixotrophic Mode of Nutrition.</title>
        <authorList>
            <person name="Burns J.A."/>
            <person name="Paasch A."/>
            <person name="Narechania A."/>
            <person name="Kim E."/>
        </authorList>
    </citation>
    <scope>NUCLEOTIDE SEQUENCE [LARGE SCALE GENOMIC DNA]</scope>
    <source>
        <strain evidence="3 4">PLY_AMNH</strain>
    </source>
</reference>
<gene>
    <name evidence="3" type="ORF">CYMTET_9554</name>
</gene>
<keyword evidence="1" id="KW-0560">Oxidoreductase</keyword>
<dbReference type="Gene3D" id="3.50.50.60">
    <property type="entry name" value="FAD/NAD(P)-binding domain"/>
    <property type="match status" value="1"/>
</dbReference>
<dbReference type="EMBL" id="LGRX02003187">
    <property type="protein sequence ID" value="KAK3282711.1"/>
    <property type="molecule type" value="Genomic_DNA"/>
</dbReference>
<dbReference type="Pfam" id="PF01266">
    <property type="entry name" value="DAO"/>
    <property type="match status" value="1"/>
</dbReference>
<keyword evidence="4" id="KW-1185">Reference proteome</keyword>
<dbReference type="PANTHER" id="PTHR13847:SF289">
    <property type="entry name" value="GLYCINE OXIDASE"/>
    <property type="match status" value="1"/>
</dbReference>
<protein>
    <recommendedName>
        <fullName evidence="2">FAD dependent oxidoreductase domain-containing protein</fullName>
    </recommendedName>
</protein>
<comment type="caution">
    <text evidence="3">The sequence shown here is derived from an EMBL/GenBank/DDBJ whole genome shotgun (WGS) entry which is preliminary data.</text>
</comment>
<feature type="domain" description="FAD dependent oxidoreductase" evidence="2">
    <location>
        <begin position="13"/>
        <end position="153"/>
    </location>
</feature>
<organism evidence="3 4">
    <name type="scientific">Cymbomonas tetramitiformis</name>
    <dbReference type="NCBI Taxonomy" id="36881"/>
    <lineage>
        <taxon>Eukaryota</taxon>
        <taxon>Viridiplantae</taxon>
        <taxon>Chlorophyta</taxon>
        <taxon>Pyramimonadophyceae</taxon>
        <taxon>Pyramimonadales</taxon>
        <taxon>Pyramimonadaceae</taxon>
        <taxon>Cymbomonas</taxon>
    </lineage>
</organism>
<evidence type="ECO:0000259" key="2">
    <source>
        <dbReference type="Pfam" id="PF01266"/>
    </source>
</evidence>
<sequence>MAAAKMQETRKTDVLVIGGGVLGASIAMQLAENSVDVTVVERARVGSEASSANAGTIASAGWGDKTFMKEHWMAGTVEILRSLQNKHGYDIELCECGSIELIRTDEEMKWAERVIQAYSGTGYNAELVVGNDQCRKLEPKLAEDVKGLLHYPQVKSCTVRLSHGEICAAQWRL</sequence>
<dbReference type="GO" id="GO:0016491">
    <property type="term" value="F:oxidoreductase activity"/>
    <property type="evidence" value="ECO:0007669"/>
    <property type="project" value="UniProtKB-KW"/>
</dbReference>
<evidence type="ECO:0000313" key="3">
    <source>
        <dbReference type="EMBL" id="KAK3282711.1"/>
    </source>
</evidence>
<dbReference type="Proteomes" id="UP001190700">
    <property type="component" value="Unassembled WGS sequence"/>
</dbReference>
<dbReference type="InterPro" id="IPR036188">
    <property type="entry name" value="FAD/NAD-bd_sf"/>
</dbReference>
<evidence type="ECO:0000313" key="4">
    <source>
        <dbReference type="Proteomes" id="UP001190700"/>
    </source>
</evidence>
<proteinExistence type="predicted"/>